<proteinExistence type="predicted"/>
<dbReference type="SUPFAM" id="SSF50249">
    <property type="entry name" value="Nucleic acid-binding proteins"/>
    <property type="match status" value="1"/>
</dbReference>
<protein>
    <submittedName>
        <fullName evidence="3">Cold shock protein (Beta-ribbon, CspA family)</fullName>
    </submittedName>
</protein>
<feature type="region of interest" description="Disordered" evidence="1">
    <location>
        <begin position="72"/>
        <end position="105"/>
    </location>
</feature>
<dbReference type="Gene3D" id="2.40.50.140">
    <property type="entry name" value="Nucleic acid-binding proteins"/>
    <property type="match status" value="1"/>
</dbReference>
<dbReference type="InterPro" id="IPR012340">
    <property type="entry name" value="NA-bd_OB-fold"/>
</dbReference>
<reference evidence="4" key="1">
    <citation type="submission" date="2016-06" db="EMBL/GenBank/DDBJ databases">
        <authorList>
            <person name="Varghese N."/>
            <person name="Submissions Spin"/>
        </authorList>
    </citation>
    <scope>NUCLEOTIDE SEQUENCE [LARGE SCALE GENOMIC DNA]</scope>
    <source>
        <strain evidence="4">DSM 43819</strain>
    </source>
</reference>
<dbReference type="InterPro" id="IPR002059">
    <property type="entry name" value="CSP_DNA-bd"/>
</dbReference>
<dbReference type="AlphaFoldDB" id="A0A1C5K3J2"/>
<evidence type="ECO:0000259" key="2">
    <source>
        <dbReference type="PROSITE" id="PS51857"/>
    </source>
</evidence>
<evidence type="ECO:0000313" key="3">
    <source>
        <dbReference type="EMBL" id="SCG77363.1"/>
    </source>
</evidence>
<dbReference type="PROSITE" id="PS51857">
    <property type="entry name" value="CSD_2"/>
    <property type="match status" value="1"/>
</dbReference>
<dbReference type="GO" id="GO:0003676">
    <property type="term" value="F:nucleic acid binding"/>
    <property type="evidence" value="ECO:0007669"/>
    <property type="project" value="InterPro"/>
</dbReference>
<dbReference type="RefSeq" id="WP_089015453.1">
    <property type="nucleotide sequence ID" value="NZ_LT607754.1"/>
</dbReference>
<feature type="compositionally biased region" description="Polar residues" evidence="1">
    <location>
        <begin position="84"/>
        <end position="94"/>
    </location>
</feature>
<dbReference type="Pfam" id="PF00313">
    <property type="entry name" value="CSD"/>
    <property type="match status" value="1"/>
</dbReference>
<accession>A0A1C5K3J2</accession>
<dbReference type="Proteomes" id="UP000198221">
    <property type="component" value="Chromosome I"/>
</dbReference>
<dbReference type="EMBL" id="LT607754">
    <property type="protein sequence ID" value="SCG77363.1"/>
    <property type="molecule type" value="Genomic_DNA"/>
</dbReference>
<sequence length="105" mass="11290">MASSGVVRTYQSDEGWGIIDGPGVPGGCWVHFSVIAMNGLRQLAAGQRVSFLAEAATQDGFAYRAVKVWTGDTEPDDQRREGTESSAFHSTLTLTFDEPPEPSGR</sequence>
<feature type="domain" description="CSD" evidence="2">
    <location>
        <begin position="2"/>
        <end position="70"/>
    </location>
</feature>
<evidence type="ECO:0000313" key="4">
    <source>
        <dbReference type="Proteomes" id="UP000198221"/>
    </source>
</evidence>
<organism evidence="3 4">
    <name type="scientific">Micromonospora inositola</name>
    <dbReference type="NCBI Taxonomy" id="47865"/>
    <lineage>
        <taxon>Bacteria</taxon>
        <taxon>Bacillati</taxon>
        <taxon>Actinomycetota</taxon>
        <taxon>Actinomycetes</taxon>
        <taxon>Micromonosporales</taxon>
        <taxon>Micromonosporaceae</taxon>
        <taxon>Micromonospora</taxon>
    </lineage>
</organism>
<name>A0A1C5K3J2_9ACTN</name>
<dbReference type="OrthoDB" id="5195005at2"/>
<evidence type="ECO:0000256" key="1">
    <source>
        <dbReference type="SAM" id="MobiDB-lite"/>
    </source>
</evidence>
<keyword evidence="4" id="KW-1185">Reference proteome</keyword>
<gene>
    <name evidence="3" type="ORF">GA0070613_6237</name>
</gene>